<evidence type="ECO:0000313" key="2">
    <source>
        <dbReference type="Proteomes" id="UP000193244"/>
    </source>
</evidence>
<dbReference type="AlphaFoldDB" id="A0A1X7ILZ9"/>
<keyword evidence="2" id="KW-1185">Reference proteome</keyword>
<reference evidence="2" key="1">
    <citation type="submission" date="2017-04" db="EMBL/GenBank/DDBJ databases">
        <authorList>
            <person name="Varghese N."/>
            <person name="Submissions S."/>
        </authorList>
    </citation>
    <scope>NUCLEOTIDE SEQUENCE [LARGE SCALE GENOMIC DNA]</scope>
    <source>
        <strain evidence="2">VKM Ac-2510</strain>
    </source>
</reference>
<dbReference type="Proteomes" id="UP000193244">
    <property type="component" value="Unassembled WGS sequence"/>
</dbReference>
<sequence>MSTPSPLPDALESKIFTTREALSSGVGPSRLRARDIAHPFRGVNIVSDRQPTFVQRCRALMAVLPPGSFISHESAARLFDFPVRRGDARSIHVTVPAPYRAPRRRQVVGHRRTVLGDEWMRSAGFAHSTACRAWLELAGTSFTLDEAVIVGDYLVRPRETRRGYRPLATLDELRTAAERSIDRRGARRISRALEGIRERVDSPKETQLRLLLLRAGCPELIVNEPFLDQWGRVIVQPDLRIRGFRITLDYEGDHHRTQRRQWMRDVRRFRQLAGVEMVGLRVVADDLEPPGVYEFLDEVQGELDRQGWTGRLCYRPS</sequence>
<evidence type="ECO:0000313" key="1">
    <source>
        <dbReference type="EMBL" id="SMG15598.1"/>
    </source>
</evidence>
<proteinExistence type="predicted"/>
<gene>
    <name evidence="1" type="ORF">SAMN06296010_0628</name>
</gene>
<accession>A0A1X7ILZ9</accession>
<evidence type="ECO:0008006" key="3">
    <source>
        <dbReference type="Google" id="ProtNLM"/>
    </source>
</evidence>
<dbReference type="EMBL" id="FXAY01000001">
    <property type="protein sequence ID" value="SMG15598.1"/>
    <property type="molecule type" value="Genomic_DNA"/>
</dbReference>
<protein>
    <recommendedName>
        <fullName evidence="3">DUF559 domain-containing protein</fullName>
    </recommendedName>
</protein>
<dbReference type="STRING" id="150121.SAMN06296010_0628"/>
<name>A0A1X7ILZ9_9MICO</name>
<dbReference type="RefSeq" id="WP_085482815.1">
    <property type="nucleotide sequence ID" value="NZ_FXAY01000001.1"/>
</dbReference>
<organism evidence="1 2">
    <name type="scientific">Agreia pratensis</name>
    <dbReference type="NCBI Taxonomy" id="150121"/>
    <lineage>
        <taxon>Bacteria</taxon>
        <taxon>Bacillati</taxon>
        <taxon>Actinomycetota</taxon>
        <taxon>Actinomycetes</taxon>
        <taxon>Micrococcales</taxon>
        <taxon>Microbacteriaceae</taxon>
        <taxon>Agreia</taxon>
    </lineage>
</organism>
<dbReference type="OrthoDB" id="3173471at2"/>